<dbReference type="OrthoDB" id="9805017at2"/>
<dbReference type="Pfam" id="PF13573">
    <property type="entry name" value="SprB"/>
    <property type="match status" value="1"/>
</dbReference>
<feature type="domain" description="C-type lectin" evidence="3">
    <location>
        <begin position="1119"/>
        <end position="1251"/>
    </location>
</feature>
<accession>A0A6L3ZJ25</accession>
<dbReference type="InterPro" id="IPR041690">
    <property type="entry name" value="Cadherin_5"/>
</dbReference>
<dbReference type="Gene3D" id="3.10.100.10">
    <property type="entry name" value="Mannose-Binding Protein A, subunit A"/>
    <property type="match status" value="2"/>
</dbReference>
<dbReference type="InterPro" id="IPR025667">
    <property type="entry name" value="SprB_repeat"/>
</dbReference>
<dbReference type="SUPFAM" id="SSF56436">
    <property type="entry name" value="C-type lectin-like"/>
    <property type="match status" value="2"/>
</dbReference>
<evidence type="ECO:0000259" key="3">
    <source>
        <dbReference type="PROSITE" id="PS50041"/>
    </source>
</evidence>
<dbReference type="CDD" id="cd03603">
    <property type="entry name" value="CLECT_VCBS"/>
    <property type="match status" value="2"/>
</dbReference>
<evidence type="ECO:0000313" key="4">
    <source>
        <dbReference type="EMBL" id="KAB2818022.1"/>
    </source>
</evidence>
<dbReference type="InterPro" id="IPR034007">
    <property type="entry name" value="CTLD_bac"/>
</dbReference>
<dbReference type="InterPro" id="IPR016187">
    <property type="entry name" value="CTDL_fold"/>
</dbReference>
<dbReference type="InterPro" id="IPR016186">
    <property type="entry name" value="C-type_lectin-like/link_sf"/>
</dbReference>
<comment type="caution">
    <text evidence="4">The sequence shown here is derived from an EMBL/GenBank/DDBJ whole genome shotgun (WGS) entry which is preliminary data.</text>
</comment>
<dbReference type="Pfam" id="PF17892">
    <property type="entry name" value="Cadherin_5"/>
    <property type="match status" value="2"/>
</dbReference>
<evidence type="ECO:0000256" key="2">
    <source>
        <dbReference type="SAM" id="SignalP"/>
    </source>
</evidence>
<dbReference type="EMBL" id="WBVQ01000001">
    <property type="protein sequence ID" value="KAB2818022.1"/>
    <property type="molecule type" value="Genomic_DNA"/>
</dbReference>
<feature type="chain" id="PRO_5027017971" evidence="2">
    <location>
        <begin position="42"/>
        <end position="2340"/>
    </location>
</feature>
<reference evidence="4 5" key="1">
    <citation type="submission" date="2019-10" db="EMBL/GenBank/DDBJ databases">
        <title>Genome sequence of Phaeocystidibacter marisrubri JCM30614 (type strain).</title>
        <authorList>
            <person name="Bowman J.P."/>
        </authorList>
    </citation>
    <scope>NUCLEOTIDE SEQUENCE [LARGE SCALE GENOMIC DNA]</scope>
    <source>
        <strain evidence="4 5">JCM 30614</strain>
    </source>
</reference>
<gene>
    <name evidence="4" type="ORF">F8C82_06360</name>
</gene>
<proteinExistence type="predicted"/>
<feature type="signal peptide" evidence="2">
    <location>
        <begin position="1"/>
        <end position="41"/>
    </location>
</feature>
<protein>
    <submittedName>
        <fullName evidence="4">T9SS type A sorting domain-containing protein</fullName>
    </submittedName>
</protein>
<organism evidence="4 5">
    <name type="scientific">Phaeocystidibacter marisrubri</name>
    <dbReference type="NCBI Taxonomy" id="1577780"/>
    <lineage>
        <taxon>Bacteria</taxon>
        <taxon>Pseudomonadati</taxon>
        <taxon>Bacteroidota</taxon>
        <taxon>Flavobacteriia</taxon>
        <taxon>Flavobacteriales</taxon>
        <taxon>Phaeocystidibacteraceae</taxon>
        <taxon>Phaeocystidibacter</taxon>
    </lineage>
</organism>
<dbReference type="NCBIfam" id="TIGR04183">
    <property type="entry name" value="Por_Secre_tail"/>
    <property type="match status" value="1"/>
</dbReference>
<sequence length="2340" mass="242750">MSIDVATTLTYFIMRNSTRIIRKALTVFVGLLFFMSSHSYAQCVTPHETAINLPLDANGTVTVTIDDLMTTDPNNCGPFSFYSGALITGQTTFDCSDVGGTYSLQYTVVDAGGVLTRPSSSFRFSRTTSITITDPNSACTNNVLPVANCVSATVSADQNCQVNVSAQAFNNSSYDPDGGSVSISISPSGPFGVGTHNITLNVTDDEGGTSSCTTTLTVVDGSGPAITPQDITVSLGANGQAVIVPADVMAAFGDNCDPNPTYSLSKSVFDCNDLASNVGAATPGTLTGTMTVDNEFTWYISTDDNVQGTVVTSGTNWNSSYSGSVNLAAGQTYYIHIKATDQGGPEFFLGNFALTGGFQFGNGTQTLRTNVSDWKVSSTGWGNYVSPYFVGDAGNQSPWNGATAGYSPAQLIWEGTWNTTGGETKYFTAPIYPVIPGSNVTITGTDNAGNVTNVSANVFIEDNLAPMVVTKDAYVNLDASGNASISVADVDNGSSDNCGIASMSIDQTHFDCSHVGQAITVTLTIEDVNGNINTGTANVYVLDSVLPSVSVNNISVQLDAFGHASITEDDIDAGSTDACGILSRSLSQYNFSCQEAGTTVPVVLTVTDVNGQVGSATAQVTVNDVLPINANDDTFTFNAGPGQTFTFSVADLVGNDVDPYGQTLQVDGVSAASSGTLVDNYDGTFTFTPSGTSIQTVTATYVVKRADGTTVFADNGHYYQFVSDPGITWDNAKAAAEGMTYNGKQGYLATITSMSEDVFAKAKLQGEGWIGASDVDSEGTWKWMTGPEAGTVFWNNGTVSGQFHNWYPGEPNNVGGTEHYAHYWDIGYWNDWPNNVSAIKGYIVEYGGMPGDCQNTPSTGTITFNVIDVTPPTVATQNINVYVDASGQASIAPADVDNNSSDASGIASLSLDVTSFDCSDIGANTVTLTVVDNNGNPATGTAVVTVNDTISPIAVASNTTVTLDVYGQASITVADIDGGSTDNCGVVSTSLDKSTFDCNDGGTVVPVTLTVLDAAGNSHSAVAQVTVVDVLPISANDDSFTFNASPGQSFTFSAADLIGNDVDPYGQSLQVDAVTNPSSGTIVDNYNGTFTFTPASAAGQTVTASYVVKRDDGTIVYSGNGHFYEFVASPGISWTQAKAAAEQRTYNGMQGYLVTVTSSSENEFVKGKLNGQGWMGASDAAQEGNWKWVTGPEAGTQFYQVTYNYFFGYPTSISGGYAVNGMFNGWTGAEPNDAGGNEDYAHFWEDGRWNDFPNQVGSIAGYVVEYGGTAGDCNTVSTSTANITFNIQDVTPPSVDVKNITVYLDANGQASVTPSMLINSSYDASGIASTTLSRSQFDCNTAGPQTVSVTVTDVHGNQTQKQSVVTVVDNAAPTASFVGGAFSLNSNRTVTINPSSVLSNLNDNCGIQTVAIVGRSSYNCSDVDQTITITVRITDNFGNTTDLTGQISINDQFSFCNNPPVAVCTPGVVPANANCEALVLAQAFNGGSYDPDGDPITLSISPAGPFGLGTHAVTLTVTDDEGASSSCTTTLTVLDQTGPVVVAQGITVALDASGSASITTSDVVASATDNCSGVTLSLDQTQFDCNSVPAVNGSGGPGVLTSTLTVDNTFNFYISTDDNVQGTYVGSGSNWSIPYNFTSNLSAGQDYYIHVEATDVGGPEMFLGKFQLSGGFQFANGTQTLVTNGADWQVSSTGWNNYTNPLYLGNIGFGPWGFGLSSMAPAQFIWHGTYNTGGGETKYFSAPIYATSTGSNVTITATDAAGNVTTATAIVDVIDNMAPVVAVNPITVALDANGQASISASDIDNNSSDNCGIVSYSLDVSTFSCADAGTVVPVTMTVTDASGNSSSATSSVTVIDNTAPTAVVNSGLVVQLDASGSGSISVAEVDGGSYDNCGIVSATIDVSSFDCSNVGTQSVVLTLVDAAGNTSTATASVEVVDEIAPIIICQDVIVDLPQAGSAWITYADVFASGSDNCGIASLSVSPSSFDCGDEGDNEVTLTAVDVNGNISTCTAIVTVVKSPLVVAEVVSDYNGYGVSCNGSADGSIDLTVSGACEPYAYAWSNGASTQDVSGLTAGTYDVVVTDGNGETYSYSYVLTEPTPLAASKAMTPYQLVAGQLDSTIFLGYGPQSVTLDVTPTGGVAGYTYQWFPSTGLSATNTASVTASPQVATTYTVIITDANGCSVQRSIHVNVVDARDPNNPNKVVLCHLRRKKNEYTWGTISVSSNAVPAHLGHGDYLGPCTDNAKVEDDDHLDLHMFHTALYPNPTGDLSTLSIHAGEDVDVVISVCDARGAVIANVYSGSLTSEIEYEFSLNSTELPAGMYNVIVRSSAGTETIRWVVVR</sequence>
<dbReference type="PROSITE" id="PS50041">
    <property type="entry name" value="C_TYPE_LECTIN_2"/>
    <property type="match status" value="2"/>
</dbReference>
<dbReference type="PANTHER" id="PTHR24273:SF32">
    <property type="entry name" value="HYALIN"/>
    <property type="match status" value="1"/>
</dbReference>
<dbReference type="Proteomes" id="UP000484164">
    <property type="component" value="Unassembled WGS sequence"/>
</dbReference>
<dbReference type="Pfam" id="PF00059">
    <property type="entry name" value="Lectin_C"/>
    <property type="match status" value="1"/>
</dbReference>
<dbReference type="InterPro" id="IPR001304">
    <property type="entry name" value="C-type_lectin-like"/>
</dbReference>
<keyword evidence="5" id="KW-1185">Reference proteome</keyword>
<dbReference type="SMART" id="SM00034">
    <property type="entry name" value="CLECT"/>
    <property type="match status" value="2"/>
</dbReference>
<dbReference type="Gene3D" id="2.60.40.740">
    <property type="match status" value="1"/>
</dbReference>
<keyword evidence="1 2" id="KW-0732">Signal</keyword>
<name>A0A6L3ZJ25_9FLAO</name>
<dbReference type="PANTHER" id="PTHR24273">
    <property type="entry name" value="FI04643P-RELATED"/>
    <property type="match status" value="1"/>
</dbReference>
<evidence type="ECO:0000313" key="5">
    <source>
        <dbReference type="Proteomes" id="UP000484164"/>
    </source>
</evidence>
<feature type="domain" description="C-type lectin" evidence="3">
    <location>
        <begin position="714"/>
        <end position="831"/>
    </location>
</feature>
<dbReference type="InterPro" id="IPR026444">
    <property type="entry name" value="Secre_tail"/>
</dbReference>
<evidence type="ECO:0000256" key="1">
    <source>
        <dbReference type="ARBA" id="ARBA00022729"/>
    </source>
</evidence>